<sequence length="73" mass="7862">MIPVIIDLPYAMLASLEAAAQSTEIGDIVRAALVAIGHGKPRHSPWPCKRTYRTTCSSGSNPLSARTALIDHY</sequence>
<name>A0ABS0XUP7_9SPHN</name>
<evidence type="ECO:0000313" key="2">
    <source>
        <dbReference type="Proteomes" id="UP000640426"/>
    </source>
</evidence>
<proteinExistence type="predicted"/>
<gene>
    <name evidence="1" type="ORF">JAO74_18470</name>
</gene>
<reference evidence="2" key="1">
    <citation type="submission" date="2020-12" db="EMBL/GenBank/DDBJ databases">
        <title>Hymenobacter sp.</title>
        <authorList>
            <person name="Kim M.K."/>
        </authorList>
    </citation>
    <scope>NUCLEOTIDE SEQUENCE [LARGE SCALE GENOMIC DNA]</scope>
    <source>
        <strain evidence="2">BT553</strain>
    </source>
</reference>
<comment type="caution">
    <text evidence="1">The sequence shown here is derived from an EMBL/GenBank/DDBJ whole genome shotgun (WGS) entry which is preliminary data.</text>
</comment>
<protein>
    <submittedName>
        <fullName evidence="1">Uncharacterized protein</fullName>
    </submittedName>
</protein>
<organism evidence="1 2">
    <name type="scientific">Sphingomonas mollis</name>
    <dbReference type="NCBI Taxonomy" id="2795726"/>
    <lineage>
        <taxon>Bacteria</taxon>
        <taxon>Pseudomonadati</taxon>
        <taxon>Pseudomonadota</taxon>
        <taxon>Alphaproteobacteria</taxon>
        <taxon>Sphingomonadales</taxon>
        <taxon>Sphingomonadaceae</taxon>
        <taxon>Sphingomonas</taxon>
    </lineage>
</organism>
<evidence type="ECO:0000313" key="1">
    <source>
        <dbReference type="EMBL" id="MBJ6123757.1"/>
    </source>
</evidence>
<dbReference type="RefSeq" id="WP_199041834.1">
    <property type="nucleotide sequence ID" value="NZ_JAELXS010000023.1"/>
</dbReference>
<dbReference type="Proteomes" id="UP000640426">
    <property type="component" value="Unassembled WGS sequence"/>
</dbReference>
<accession>A0ABS0XUP7</accession>
<dbReference type="EMBL" id="JAELXS010000023">
    <property type="protein sequence ID" value="MBJ6123757.1"/>
    <property type="molecule type" value="Genomic_DNA"/>
</dbReference>
<keyword evidence="2" id="KW-1185">Reference proteome</keyword>